<dbReference type="GO" id="GO:0005886">
    <property type="term" value="C:plasma membrane"/>
    <property type="evidence" value="ECO:0007669"/>
    <property type="project" value="TreeGrafter"/>
</dbReference>
<dbReference type="GO" id="GO:0005543">
    <property type="term" value="F:phospholipid binding"/>
    <property type="evidence" value="ECO:0007669"/>
    <property type="project" value="TreeGrafter"/>
</dbReference>
<dbReference type="AlphaFoldDB" id="A0AAD9PMM1"/>
<dbReference type="GO" id="GO:0030276">
    <property type="term" value="F:clathrin binding"/>
    <property type="evidence" value="ECO:0007669"/>
    <property type="project" value="TreeGrafter"/>
</dbReference>
<evidence type="ECO:0000313" key="4">
    <source>
        <dbReference type="Proteomes" id="UP001214638"/>
    </source>
</evidence>
<dbReference type="EMBL" id="JALLKP010000001">
    <property type="protein sequence ID" value="KAK2197598.1"/>
    <property type="molecule type" value="Genomic_DNA"/>
</dbReference>
<feature type="compositionally biased region" description="Low complexity" evidence="1">
    <location>
        <begin position="255"/>
        <end position="271"/>
    </location>
</feature>
<dbReference type="SMART" id="SM00273">
    <property type="entry name" value="ENTH"/>
    <property type="match status" value="1"/>
</dbReference>
<evidence type="ECO:0000313" key="3">
    <source>
        <dbReference type="EMBL" id="KAK2197598.1"/>
    </source>
</evidence>
<accession>A0AAD9PMM1</accession>
<dbReference type="PANTHER" id="PTHR12276:SF45">
    <property type="entry name" value="CLATHRIN INTERACTOR 1"/>
    <property type="match status" value="1"/>
</dbReference>
<feature type="domain" description="ENTH" evidence="2">
    <location>
        <begin position="11"/>
        <end position="142"/>
    </location>
</feature>
<dbReference type="Pfam" id="PF01417">
    <property type="entry name" value="ENTH"/>
    <property type="match status" value="1"/>
</dbReference>
<comment type="caution">
    <text evidence="3">The sequence shown here is derived from an EMBL/GenBank/DDBJ whole genome shotgun (WGS) entry which is preliminary data.</text>
</comment>
<gene>
    <name evidence="3" type="ORF">BdWA1_000600</name>
</gene>
<dbReference type="Gene3D" id="1.25.40.90">
    <property type="match status" value="1"/>
</dbReference>
<protein>
    <submittedName>
        <fullName evidence="3">Bifunctional ENTH domain/ENTH-VHS</fullName>
    </submittedName>
</protein>
<dbReference type="SUPFAM" id="SSF48464">
    <property type="entry name" value="ENTH/VHS domain"/>
    <property type="match status" value="1"/>
</dbReference>
<dbReference type="PROSITE" id="PS50942">
    <property type="entry name" value="ENTH"/>
    <property type="match status" value="1"/>
</dbReference>
<organism evidence="3 4">
    <name type="scientific">Babesia duncani</name>
    <dbReference type="NCBI Taxonomy" id="323732"/>
    <lineage>
        <taxon>Eukaryota</taxon>
        <taxon>Sar</taxon>
        <taxon>Alveolata</taxon>
        <taxon>Apicomplexa</taxon>
        <taxon>Aconoidasida</taxon>
        <taxon>Piroplasmida</taxon>
        <taxon>Babesiidae</taxon>
        <taxon>Babesia</taxon>
    </lineage>
</organism>
<reference evidence="3" key="1">
    <citation type="journal article" date="2023" name="Nat. Microbiol.">
        <title>Babesia duncani multi-omics identifies virulence factors and drug targets.</title>
        <authorList>
            <person name="Singh P."/>
            <person name="Lonardi S."/>
            <person name="Liang Q."/>
            <person name="Vydyam P."/>
            <person name="Khabirova E."/>
            <person name="Fang T."/>
            <person name="Gihaz S."/>
            <person name="Thekkiniath J."/>
            <person name="Munshi M."/>
            <person name="Abel S."/>
            <person name="Ciampossin L."/>
            <person name="Batugedara G."/>
            <person name="Gupta M."/>
            <person name="Lu X.M."/>
            <person name="Lenz T."/>
            <person name="Chakravarty S."/>
            <person name="Cornillot E."/>
            <person name="Hu Y."/>
            <person name="Ma W."/>
            <person name="Gonzalez L.M."/>
            <person name="Sanchez S."/>
            <person name="Estrada K."/>
            <person name="Sanchez-Flores A."/>
            <person name="Montero E."/>
            <person name="Harb O.S."/>
            <person name="Le Roch K.G."/>
            <person name="Mamoun C.B."/>
        </authorList>
    </citation>
    <scope>NUCLEOTIDE SEQUENCE</scope>
    <source>
        <strain evidence="3">WA1</strain>
    </source>
</reference>
<dbReference type="CDD" id="cd03571">
    <property type="entry name" value="ENTH"/>
    <property type="match status" value="1"/>
</dbReference>
<dbReference type="GeneID" id="94334898"/>
<dbReference type="PANTHER" id="PTHR12276">
    <property type="entry name" value="EPSIN/ENT-RELATED"/>
    <property type="match status" value="1"/>
</dbReference>
<keyword evidence="4" id="KW-1185">Reference proteome</keyword>
<dbReference type="KEGG" id="bdw:94334898"/>
<sequence>MQGTNASNEQVRLLTLAELDKCLKEALYTDSVGCSDTILYEISQATFHESFQPRIFKAAWRCLRSRAFRWRRIQKALALLEYMAINGSDVVIREILDHLDWITTLQNSSMLSGYPTAAHLISEKAIQLVSLVCDIDELGRRRKLAVTMRDRFVSVGHVNGKVEQCILHKPVYAISNPNTVGTAIGKSFATLSSPISKLFTPKAPQKQVGPIRGFFQRRRASTNVQDPFPLSKNYVMGSSPRIITPDEPTRRLESDSFSSCSSSSQASSDSIDSYDKRGKNVISPARIQQKGRDLSHHVAMSKRSGPLK</sequence>
<evidence type="ECO:0000256" key="1">
    <source>
        <dbReference type="SAM" id="MobiDB-lite"/>
    </source>
</evidence>
<dbReference type="InterPro" id="IPR013809">
    <property type="entry name" value="ENTH"/>
</dbReference>
<dbReference type="Proteomes" id="UP001214638">
    <property type="component" value="Unassembled WGS sequence"/>
</dbReference>
<name>A0AAD9PMM1_9APIC</name>
<dbReference type="RefSeq" id="XP_067804440.1">
    <property type="nucleotide sequence ID" value="XM_067945649.1"/>
</dbReference>
<feature type="region of interest" description="Disordered" evidence="1">
    <location>
        <begin position="225"/>
        <end position="308"/>
    </location>
</feature>
<dbReference type="GO" id="GO:0005768">
    <property type="term" value="C:endosome"/>
    <property type="evidence" value="ECO:0007669"/>
    <property type="project" value="TreeGrafter"/>
</dbReference>
<dbReference type="GO" id="GO:0006897">
    <property type="term" value="P:endocytosis"/>
    <property type="evidence" value="ECO:0007669"/>
    <property type="project" value="TreeGrafter"/>
</dbReference>
<dbReference type="GO" id="GO:0030125">
    <property type="term" value="C:clathrin vesicle coat"/>
    <property type="evidence" value="ECO:0007669"/>
    <property type="project" value="TreeGrafter"/>
</dbReference>
<dbReference type="InterPro" id="IPR008942">
    <property type="entry name" value="ENTH_VHS"/>
</dbReference>
<evidence type="ECO:0000259" key="2">
    <source>
        <dbReference type="PROSITE" id="PS50942"/>
    </source>
</evidence>
<proteinExistence type="predicted"/>